<evidence type="ECO:0000313" key="4">
    <source>
        <dbReference type="Proteomes" id="UP001461163"/>
    </source>
</evidence>
<dbReference type="PANTHER" id="PTHR22550:SF18">
    <property type="entry name" value="VWFA DOMAIN-CONTAINING PROTEIN"/>
    <property type="match status" value="1"/>
</dbReference>
<keyword evidence="1" id="KW-0812">Transmembrane</keyword>
<dbReference type="EMBL" id="JBBMQS010000001">
    <property type="protein sequence ID" value="MEM5496029.1"/>
    <property type="molecule type" value="Genomic_DNA"/>
</dbReference>
<gene>
    <name evidence="3" type="ORF">WNY77_01335</name>
</gene>
<keyword evidence="4" id="KW-1185">Reference proteome</keyword>
<name>A0ABU9SQ74_9ALTE</name>
<organism evidence="3 4">
    <name type="scientific">Paraglaciecola mesophila</name>
    <dbReference type="NCBI Taxonomy" id="197222"/>
    <lineage>
        <taxon>Bacteria</taxon>
        <taxon>Pseudomonadati</taxon>
        <taxon>Pseudomonadota</taxon>
        <taxon>Gammaproteobacteria</taxon>
        <taxon>Alteromonadales</taxon>
        <taxon>Alteromonadaceae</taxon>
        <taxon>Paraglaciecola</taxon>
    </lineage>
</organism>
<dbReference type="InterPro" id="IPR002035">
    <property type="entry name" value="VWF_A"/>
</dbReference>
<dbReference type="SMART" id="SM00327">
    <property type="entry name" value="VWA"/>
    <property type="match status" value="1"/>
</dbReference>
<protein>
    <submittedName>
        <fullName evidence="3">VWA domain-containing protein</fullName>
    </submittedName>
</protein>
<dbReference type="CDD" id="cd01467">
    <property type="entry name" value="vWA_BatA_type"/>
    <property type="match status" value="1"/>
</dbReference>
<dbReference type="SUPFAM" id="SSF53300">
    <property type="entry name" value="vWA-like"/>
    <property type="match status" value="1"/>
</dbReference>
<reference evidence="3 4" key="1">
    <citation type="submission" date="2024-03" db="EMBL/GenBank/DDBJ databases">
        <title>Community enrichment and isolation of bacterial strains for fucoidan degradation.</title>
        <authorList>
            <person name="Sichert A."/>
        </authorList>
    </citation>
    <scope>NUCLEOTIDE SEQUENCE [LARGE SCALE GENOMIC DNA]</scope>
    <source>
        <strain evidence="3 4">AS12</strain>
    </source>
</reference>
<feature type="domain" description="VWFA" evidence="2">
    <location>
        <begin position="88"/>
        <end position="282"/>
    </location>
</feature>
<dbReference type="InterPro" id="IPR050768">
    <property type="entry name" value="UPF0353/GerABKA_families"/>
</dbReference>
<dbReference type="RefSeq" id="WP_342880628.1">
    <property type="nucleotide sequence ID" value="NZ_JBBMQS010000001.1"/>
</dbReference>
<dbReference type="Pfam" id="PF00092">
    <property type="entry name" value="VWA"/>
    <property type="match status" value="1"/>
</dbReference>
<evidence type="ECO:0000313" key="3">
    <source>
        <dbReference type="EMBL" id="MEM5496029.1"/>
    </source>
</evidence>
<keyword evidence="1" id="KW-1133">Transmembrane helix</keyword>
<accession>A0ABU9SQ74</accession>
<dbReference type="InterPro" id="IPR033881">
    <property type="entry name" value="vWA_BatA_type"/>
</dbReference>
<proteinExistence type="predicted"/>
<dbReference type="Gene3D" id="3.40.50.410">
    <property type="entry name" value="von Willebrand factor, type A domain"/>
    <property type="match status" value="1"/>
</dbReference>
<evidence type="ECO:0000256" key="1">
    <source>
        <dbReference type="SAM" id="Phobius"/>
    </source>
</evidence>
<dbReference type="Proteomes" id="UP001461163">
    <property type="component" value="Unassembled WGS sequence"/>
</dbReference>
<dbReference type="InterPro" id="IPR036465">
    <property type="entry name" value="vWFA_dom_sf"/>
</dbReference>
<evidence type="ECO:0000259" key="2">
    <source>
        <dbReference type="PROSITE" id="PS50234"/>
    </source>
</evidence>
<dbReference type="PROSITE" id="PS50234">
    <property type="entry name" value="VWFA"/>
    <property type="match status" value="1"/>
</dbReference>
<keyword evidence="1" id="KW-0472">Membrane</keyword>
<sequence length="343" mass="38189">MFEFAWWWMWFALPLPILVYLLPAKEQVQSAALRVPHLPQGIHNVSKPPTSRKAFLIIATIGWVALVSASARPQWLGEPVSIPAEGRDLMIAVDLSGSMKIDDMQVNGRQVDRLQMIKSVLHDFIQRRIGDRLGLIFFADTAYLQAPLTYDRETVSQLLNESLIGLVGEQTAIGDAIGLAIKRFKSKEESNKVLILLTDGQNTAGNITPEQANELAINNGVTLYTIGVGADQMLVQSIFGSRQVNPSQELDEGMLTTLAESTGGRYFRARDAQSLKEIYSKLDELEPIARESRQMRPLQALYFYPLGLALLISLLLALKPLVSSWSFNLKNARTPKERSQIDA</sequence>
<feature type="transmembrane region" description="Helical" evidence="1">
    <location>
        <begin position="300"/>
        <end position="318"/>
    </location>
</feature>
<dbReference type="PANTHER" id="PTHR22550">
    <property type="entry name" value="SPORE GERMINATION PROTEIN"/>
    <property type="match status" value="1"/>
</dbReference>
<comment type="caution">
    <text evidence="3">The sequence shown here is derived from an EMBL/GenBank/DDBJ whole genome shotgun (WGS) entry which is preliminary data.</text>
</comment>